<gene>
    <name evidence="1" type="primary">GCN1_1</name>
    <name evidence="1" type="ORF">H4S07_000896</name>
</gene>
<feature type="non-terminal residue" evidence="1">
    <location>
        <position position="2276"/>
    </location>
</feature>
<evidence type="ECO:0000313" key="1">
    <source>
        <dbReference type="EMBL" id="KAJ2813149.1"/>
    </source>
</evidence>
<keyword evidence="2" id="KW-1185">Reference proteome</keyword>
<proteinExistence type="predicted"/>
<name>A0ACC1LR06_9FUNG</name>
<dbReference type="Proteomes" id="UP001140096">
    <property type="component" value="Unassembled WGS sequence"/>
</dbReference>
<sequence length="2276" mass="245189">MSDATAVEEGGVGGGDFSWKTFTERLSDKITATSVNSRHELLSVELQSHILAHPLSDRELVDIIVVLRGTASLYVDKRSRTMVLDVLRALSVKKAEVFVKAIASVLDPVVESMQSKSVAHPGAISTVVAPRFALLSWINVALPVPITLGVQPESLVADAAWKRLVLLASRLLWGVAPAYPGQRGTKSFALSSSAHHDVWRTLRACPGLIEPMLTILTADTSGVDASVLIGNIVSTAVRLPGKTAVEVVSKYKDAIISYIDRVLLGSKTPVSYSSVADLGEFLRTFVGDQFEPLFKPSISKMLLRSPEAGLPTCLWMLEKLGKDVDLSSLYLEVFADTLVSSLLKSSNAGVRQSAADLLAFLANTPRTNEDAVKAVEIITKPLTLGRYTQPEHRVVAYRLLAEIKAGVWVSSVEILAALIKMTGKETQEAAVSALFTAIGRHVAVIIENLRNNGDDNNESTDGHVKCKEALKQFSEAAAKGLALPERSAIVRQGWAADAIGEPLWKVINEGLQTTWAVEYIQPLVKALVATAEKATASPLTAGSSGTLEAHVGFVLALRSTNGNSVVDVEKLVSLVTGTEKSLVLWDKVYHKCTSVRECVWLLRAVQMLFARGCNDPRLARILVWVLCKFPEPSLAVSQAGLGALEWMSGVSAERLWAVLAPAVLEEMTASADKDSLPYRWTRILRAVVPKDSGSVDLLESMALAANHPAVLREHLQGSFWISLVQQAGIDPGELCHSRLSALKQTIKQTMVENGTTSAVFLAALRLVKDVVFICGDFVALQLLEFAREDIDPTQLAVVSPEDIEVWQTPAGQLHFDPISTKEPERNTGKKKDEDLWAEQLARELALKRGQVRKLTKEEQALVDRQHAKEGEVRARVDSAHKGLHRGLALVRAVVTGSVAGACMLGAVQIVVDRAMVGGKAASERLAGSEIYSTMLALSRVADGLEAGLRVPIAVGILRARGFAGVVPEDWTRESMEDLATRVYYRLRVSCEEQALPAAGFNFLLPLMKATAEAGGWGRKIKRGVEEHDEYAVMDHAAEQLTMVVDILGFHAHFGQSEDMPRRDMIELLVKLMAEQPMLLPACRASLVRLAEAMEDTDGPAERDALIAGLTRADSAVRTACLVALDFADLTELDHSAELWLNVGGTGAVALEENAGLARALWTDNGLEIGPELIADLVPFLNHAAAEIRSCAARSIALAVQDSEDQGGMVGTALGQLQDAYGRWYISLEPEYDRFGLVVPGTQHRVDIAEARVAVADALLHLAPLLTEAMQVRDLVYFLVHKRVLGERSEAVRGAMLAAGAQAVTSHGAMWSDDVLPVLETFLAERDEGTAAYDYIREGVVVLLGRLAQHLPPTADARVADAVDQLVATLPTPAEAVQSAVAECLPPLAKRISDEHFARVVAAIMASALTGESYSQRRGGAYGLAGMIKGRGLAALKKLLIIDQLREACDDKKAYQRRQGALFAFETLSATMGRLFEPYIIQFIPTLLTLFGDSNASVREAALDTARVIMGNISGHGVKLILPSALTGLENDQWRTKKGSVEMLGAMAYCAPKQLSVSLPTIVPRIINVLTDSHGQVAETARQALLRFGDVIHNPEIQQLVPTLLAALDEPAKNTDSALRTLLHTAFIHYIDAPSLALVIPILQRGMCARTASTKRNAAQIMGSMATLTDPKDLAPYLGELVPLLRNVLVDPVPEARATSAKALGSLVNKLGEEHFPSLVADLVKVLKSDASGVDRAGAAQGLSEVLSGVGLERLEGLLPEVLANCNSQRMAVREGFMMLLIYLPTTFGDDFQRFLPQVMPPVLAGLADENELVRNAALRAGRILVISFATTAIDSILPELLASMNHELWRIRHSSIELLGELLYRVAGISGKQAERDREAARALFSTVQSGGDDDAADAAEEEEEVDEDAENDALISSNLREILSEKLGLDRFLGVLAALYVSRSDVAAMVRQVSFSVWKSIVNNTPRTVRECLPRIMDIVLVGLASEEHDRRTTAARTLGDLVHKLGDAVMSRVVPILEKALADTEEGGSIRHGVFIGLSEILRSAGRIYIDVYADAMIPLVRRGLCDGDVMVREAAATAFNSLQQTVGPRVIDLVVPPLLSALTATEEGADGINAENALEALRELMAVRANVVFPVLIPTLTKVPVTAFNARALASLIQVSAGNNALSKRLPHILLALFDSMPAHLANGDAEAEGALRETVRVIVASSAQDEDTLVALMMQLHESVKYEAVDLGATPRVASRVAEACYALEAMCVAFGPGSAARGRSVLGSHVA</sequence>
<reference evidence="1" key="1">
    <citation type="submission" date="2022-07" db="EMBL/GenBank/DDBJ databases">
        <title>Phylogenomic reconstructions and comparative analyses of Kickxellomycotina fungi.</title>
        <authorList>
            <person name="Reynolds N.K."/>
            <person name="Stajich J.E."/>
            <person name="Barry K."/>
            <person name="Grigoriev I.V."/>
            <person name="Crous P."/>
            <person name="Smith M.E."/>
        </authorList>
    </citation>
    <scope>NUCLEOTIDE SEQUENCE</scope>
    <source>
        <strain evidence="1">CBS 102833</strain>
    </source>
</reference>
<protein>
    <submittedName>
        <fullName evidence="1">Translational activator of GCN4</fullName>
    </submittedName>
</protein>
<evidence type="ECO:0000313" key="2">
    <source>
        <dbReference type="Proteomes" id="UP001140096"/>
    </source>
</evidence>
<accession>A0ACC1LR06</accession>
<dbReference type="EMBL" id="JANBUP010000096">
    <property type="protein sequence ID" value="KAJ2813149.1"/>
    <property type="molecule type" value="Genomic_DNA"/>
</dbReference>
<comment type="caution">
    <text evidence="1">The sequence shown here is derived from an EMBL/GenBank/DDBJ whole genome shotgun (WGS) entry which is preliminary data.</text>
</comment>
<organism evidence="1 2">
    <name type="scientific">Coemansia furcata</name>
    <dbReference type="NCBI Taxonomy" id="417177"/>
    <lineage>
        <taxon>Eukaryota</taxon>
        <taxon>Fungi</taxon>
        <taxon>Fungi incertae sedis</taxon>
        <taxon>Zoopagomycota</taxon>
        <taxon>Kickxellomycotina</taxon>
        <taxon>Kickxellomycetes</taxon>
        <taxon>Kickxellales</taxon>
        <taxon>Kickxellaceae</taxon>
        <taxon>Coemansia</taxon>
    </lineage>
</organism>